<proteinExistence type="predicted"/>
<evidence type="ECO:0000313" key="2">
    <source>
        <dbReference type="Proteomes" id="UP000245119"/>
    </source>
</evidence>
<sequence length="185" mass="20237">MPDGFDDVRVSVTVRSFSEAVRFWPPSQLETGRMFLTPLVAPRPWSRAVLSECSVKREQTRQRIASQPTEGHNKCVVIGYAAFKMFSASLVTPFDDLREVIGDGVARPGVVSLTQLKTPRTFPEQVKCLDCSVGDSVSGARTSAQCGDKAACDPRRRVSAMSTHAARARGRMQIAIMIVAVDKHA</sequence>
<dbReference type="EMBL" id="PZQS01000009">
    <property type="protein sequence ID" value="PVD24255.1"/>
    <property type="molecule type" value="Genomic_DNA"/>
</dbReference>
<protein>
    <submittedName>
        <fullName evidence="1">Uncharacterized protein</fullName>
    </submittedName>
</protein>
<comment type="caution">
    <text evidence="1">The sequence shown here is derived from an EMBL/GenBank/DDBJ whole genome shotgun (WGS) entry which is preliminary data.</text>
</comment>
<organism evidence="1 2">
    <name type="scientific">Pomacea canaliculata</name>
    <name type="common">Golden apple snail</name>
    <dbReference type="NCBI Taxonomy" id="400727"/>
    <lineage>
        <taxon>Eukaryota</taxon>
        <taxon>Metazoa</taxon>
        <taxon>Spiralia</taxon>
        <taxon>Lophotrochozoa</taxon>
        <taxon>Mollusca</taxon>
        <taxon>Gastropoda</taxon>
        <taxon>Caenogastropoda</taxon>
        <taxon>Architaenioglossa</taxon>
        <taxon>Ampullarioidea</taxon>
        <taxon>Ampullariidae</taxon>
        <taxon>Pomacea</taxon>
    </lineage>
</organism>
<keyword evidence="2" id="KW-1185">Reference proteome</keyword>
<gene>
    <name evidence="1" type="ORF">C0Q70_14726</name>
</gene>
<dbReference type="Proteomes" id="UP000245119">
    <property type="component" value="Linkage Group LG9"/>
</dbReference>
<evidence type="ECO:0000313" key="1">
    <source>
        <dbReference type="EMBL" id="PVD24255.1"/>
    </source>
</evidence>
<dbReference type="AlphaFoldDB" id="A0A2T7NSW5"/>
<reference evidence="1 2" key="1">
    <citation type="submission" date="2018-04" db="EMBL/GenBank/DDBJ databases">
        <title>The genome of golden apple snail Pomacea canaliculata provides insight into stress tolerance and invasive adaptation.</title>
        <authorList>
            <person name="Liu C."/>
            <person name="Liu B."/>
            <person name="Ren Y."/>
            <person name="Zhang Y."/>
            <person name="Wang H."/>
            <person name="Li S."/>
            <person name="Jiang F."/>
            <person name="Yin L."/>
            <person name="Zhang G."/>
            <person name="Qian W."/>
            <person name="Fan W."/>
        </authorList>
    </citation>
    <scope>NUCLEOTIDE SEQUENCE [LARGE SCALE GENOMIC DNA]</scope>
    <source>
        <strain evidence="1">SZHN2017</strain>
        <tissue evidence="1">Muscle</tissue>
    </source>
</reference>
<accession>A0A2T7NSW5</accession>
<name>A0A2T7NSW5_POMCA</name>